<feature type="region of interest" description="Disordered" evidence="7">
    <location>
        <begin position="1"/>
        <end position="21"/>
    </location>
</feature>
<evidence type="ECO:0000256" key="1">
    <source>
        <dbReference type="ARBA" id="ARBA00004651"/>
    </source>
</evidence>
<feature type="transmembrane region" description="Helical" evidence="8">
    <location>
        <begin position="249"/>
        <end position="271"/>
    </location>
</feature>
<evidence type="ECO:0000256" key="2">
    <source>
        <dbReference type="ARBA" id="ARBA00022448"/>
    </source>
</evidence>
<dbReference type="SUPFAM" id="SSF103473">
    <property type="entry name" value="MFS general substrate transporter"/>
    <property type="match status" value="1"/>
</dbReference>
<dbReference type="PaxDb" id="584708-Apau_0316"/>
<feature type="transmembrane region" description="Helical" evidence="8">
    <location>
        <begin position="69"/>
        <end position="90"/>
    </location>
</feature>
<protein>
    <submittedName>
        <fullName evidence="9">Major facilitator superfamily MFS_1</fullName>
    </submittedName>
</protein>
<dbReference type="CDD" id="cd06173">
    <property type="entry name" value="MFS_MefA_like"/>
    <property type="match status" value="1"/>
</dbReference>
<evidence type="ECO:0000256" key="6">
    <source>
        <dbReference type="ARBA" id="ARBA00023136"/>
    </source>
</evidence>
<feature type="transmembrane region" description="Helical" evidence="8">
    <location>
        <begin position="39"/>
        <end position="63"/>
    </location>
</feature>
<keyword evidence="3" id="KW-1003">Cell membrane</keyword>
<keyword evidence="4 8" id="KW-0812">Transmembrane</keyword>
<dbReference type="OrthoDB" id="9763297at2"/>
<keyword evidence="5 8" id="KW-1133">Transmembrane helix</keyword>
<evidence type="ECO:0000256" key="7">
    <source>
        <dbReference type="SAM" id="MobiDB-lite"/>
    </source>
</evidence>
<feature type="transmembrane region" description="Helical" evidence="8">
    <location>
        <begin position="283"/>
        <end position="301"/>
    </location>
</feature>
<dbReference type="InterPro" id="IPR036259">
    <property type="entry name" value="MFS_trans_sf"/>
</dbReference>
<feature type="transmembrane region" description="Helical" evidence="8">
    <location>
        <begin position="128"/>
        <end position="144"/>
    </location>
</feature>
<dbReference type="HOGENOM" id="CLU_034180_11_2_0"/>
<keyword evidence="10" id="KW-1185">Reference proteome</keyword>
<dbReference type="STRING" id="584708.Apau_0316"/>
<comment type="subcellular location">
    <subcellularLocation>
        <location evidence="1">Cell membrane</location>
        <topology evidence="1">Multi-pass membrane protein</topology>
    </subcellularLocation>
</comment>
<organism evidence="9 10">
    <name type="scientific">Aminomonas paucivorans DSM 12260</name>
    <dbReference type="NCBI Taxonomy" id="584708"/>
    <lineage>
        <taxon>Bacteria</taxon>
        <taxon>Thermotogati</taxon>
        <taxon>Synergistota</taxon>
        <taxon>Synergistia</taxon>
        <taxon>Synergistales</taxon>
        <taxon>Synergistaceae</taxon>
        <taxon>Aminomonas</taxon>
    </lineage>
</organism>
<feature type="transmembrane region" description="Helical" evidence="8">
    <location>
        <begin position="374"/>
        <end position="397"/>
    </location>
</feature>
<evidence type="ECO:0000313" key="10">
    <source>
        <dbReference type="Proteomes" id="UP000005096"/>
    </source>
</evidence>
<name>E3CYM0_9BACT</name>
<feature type="compositionally biased region" description="Polar residues" evidence="7">
    <location>
        <begin position="1"/>
        <end position="11"/>
    </location>
</feature>
<dbReference type="eggNOG" id="COG2814">
    <property type="taxonomic scope" value="Bacteria"/>
</dbReference>
<evidence type="ECO:0000313" key="9">
    <source>
        <dbReference type="EMBL" id="EFQ22751.1"/>
    </source>
</evidence>
<dbReference type="Pfam" id="PF05977">
    <property type="entry name" value="MFS_3"/>
    <property type="match status" value="1"/>
</dbReference>
<keyword evidence="2" id="KW-0813">Transport</keyword>
<sequence length="444" mass="47221">MPSDHPSSSAPETPETVPPVGQDDATSLFRALGSRNYRLFFAGQAVSLTGFWMQKVATGWLVYRLTRSPLALGVVDFAGSIPLLLLTPFTGALLERWNLKNTFFLCQALCCFQSLALAALTLTGLVSYAQLVVLNLFLGVVNAFEMPTRHSLVPQLVDQKEDLGNALALNSSLFNVARLVGPSVAGFAIARMGEGPCFLANALTYSATLMAILALRLPPQEGPSPSAHGTLGDLREGWRYSMENVPIRLLLLLLSALSWFAFSYLVMLPAVARDVLGGDSQTLGFLTAATGIGGITGSLLMARRRSPQGLDRLVPRAATAFGAAIAAFALSRHLILSMVSVGFAGFFMVLSLVGANTLLQLLVDDDKRSRVMGLYILAVMGMAPFGSLFTGALGKVWGTPEALFLGGLATVASGLGAIRAMKKQEETVRNRLAAQGLLEGKREG</sequence>
<dbReference type="Gene3D" id="1.20.1250.20">
    <property type="entry name" value="MFS general substrate transporter like domains"/>
    <property type="match status" value="1"/>
</dbReference>
<feature type="transmembrane region" description="Helical" evidence="8">
    <location>
        <begin position="313"/>
        <end position="335"/>
    </location>
</feature>
<dbReference type="PANTHER" id="PTHR23513">
    <property type="entry name" value="INTEGRAL MEMBRANE EFFLUX PROTEIN-RELATED"/>
    <property type="match status" value="1"/>
</dbReference>
<keyword evidence="6 8" id="KW-0472">Membrane</keyword>
<gene>
    <name evidence="9" type="ORF">Apau_0316</name>
</gene>
<dbReference type="PANTHER" id="PTHR23513:SF11">
    <property type="entry name" value="STAPHYLOFERRIN A TRANSPORTER"/>
    <property type="match status" value="1"/>
</dbReference>
<evidence type="ECO:0000256" key="4">
    <source>
        <dbReference type="ARBA" id="ARBA00022692"/>
    </source>
</evidence>
<dbReference type="GO" id="GO:0005886">
    <property type="term" value="C:plasma membrane"/>
    <property type="evidence" value="ECO:0007669"/>
    <property type="project" value="UniProtKB-SubCell"/>
</dbReference>
<dbReference type="AlphaFoldDB" id="E3CYM0"/>
<evidence type="ECO:0000256" key="8">
    <source>
        <dbReference type="SAM" id="Phobius"/>
    </source>
</evidence>
<proteinExistence type="predicted"/>
<dbReference type="RefSeq" id="WP_006299898.1">
    <property type="nucleotide sequence ID" value="NZ_CM001022.1"/>
</dbReference>
<evidence type="ECO:0000256" key="3">
    <source>
        <dbReference type="ARBA" id="ARBA00022475"/>
    </source>
</evidence>
<evidence type="ECO:0000256" key="5">
    <source>
        <dbReference type="ARBA" id="ARBA00022989"/>
    </source>
</evidence>
<feature type="transmembrane region" description="Helical" evidence="8">
    <location>
        <begin position="341"/>
        <end position="362"/>
    </location>
</feature>
<dbReference type="InterPro" id="IPR010290">
    <property type="entry name" value="TM_effector"/>
</dbReference>
<accession>E3CYM0</accession>
<dbReference type="Proteomes" id="UP000005096">
    <property type="component" value="Chromosome"/>
</dbReference>
<dbReference type="EMBL" id="CM001022">
    <property type="protein sequence ID" value="EFQ22751.1"/>
    <property type="molecule type" value="Genomic_DNA"/>
</dbReference>
<feature type="transmembrane region" description="Helical" evidence="8">
    <location>
        <begin position="403"/>
        <end position="421"/>
    </location>
</feature>
<reference evidence="9 10" key="1">
    <citation type="journal article" date="2010" name="Stand. Genomic Sci.">
        <title>Non-contiguous finished genome sequence of Aminomonas paucivorans type strain (GLU-3).</title>
        <authorList>
            <person name="Pitluck S."/>
            <person name="Yasawong M."/>
            <person name="Held B."/>
            <person name="Lapidus A."/>
            <person name="Nolan M."/>
            <person name="Copeland A."/>
            <person name="Lucas S."/>
            <person name="Del Rio T.G."/>
            <person name="Tice H."/>
            <person name="Cheng J.F."/>
            <person name="Chertkov O."/>
            <person name="Goodwin L."/>
            <person name="Tapia R."/>
            <person name="Han C."/>
            <person name="Liolios K."/>
            <person name="Ivanova N."/>
            <person name="Mavromatis K."/>
            <person name="Ovchinnikova G."/>
            <person name="Pati A."/>
            <person name="Chen A."/>
            <person name="Palaniappan K."/>
            <person name="Land M."/>
            <person name="Hauser L."/>
            <person name="Chang Y.J."/>
            <person name="Jeffries C.D."/>
            <person name="Pukall R."/>
            <person name="Spring S."/>
            <person name="Rohde M."/>
            <person name="Sikorski J."/>
            <person name="Goker M."/>
            <person name="Woyke T."/>
            <person name="Bristow J."/>
            <person name="Eisen J.A."/>
            <person name="Markowitz V."/>
            <person name="Hugenholtz P."/>
            <person name="Kyrpides N.C."/>
            <person name="Klenk H.P."/>
        </authorList>
    </citation>
    <scope>NUCLEOTIDE SEQUENCE [LARGE SCALE GENOMIC DNA]</scope>
    <source>
        <strain evidence="9 10">DSM 12260</strain>
    </source>
</reference>